<proteinExistence type="inferred from homology"/>
<organism evidence="8 9">
    <name type="scientific">Haliovirga abyssi</name>
    <dbReference type="NCBI Taxonomy" id="2996794"/>
    <lineage>
        <taxon>Bacteria</taxon>
        <taxon>Fusobacteriati</taxon>
        <taxon>Fusobacteriota</taxon>
        <taxon>Fusobacteriia</taxon>
        <taxon>Fusobacteriales</taxon>
        <taxon>Haliovirgaceae</taxon>
        <taxon>Haliovirga</taxon>
    </lineage>
</organism>
<dbReference type="InterPro" id="IPR006300">
    <property type="entry name" value="FlgB"/>
</dbReference>
<name>A0AAU9DKQ4_9FUSO</name>
<dbReference type="RefSeq" id="WP_307905414.1">
    <property type="nucleotide sequence ID" value="NZ_AP027059.1"/>
</dbReference>
<dbReference type="EMBL" id="AP027059">
    <property type="protein sequence ID" value="BDU50487.1"/>
    <property type="molecule type" value="Genomic_DNA"/>
</dbReference>
<comment type="similarity">
    <text evidence="2 6">Belongs to the flagella basal body rod proteins family.</text>
</comment>
<evidence type="ECO:0000256" key="4">
    <source>
        <dbReference type="ARBA" id="ARBA00023143"/>
    </source>
</evidence>
<evidence type="ECO:0000256" key="5">
    <source>
        <dbReference type="ARBA" id="ARBA00024934"/>
    </source>
</evidence>
<evidence type="ECO:0000259" key="7">
    <source>
        <dbReference type="Pfam" id="PF00460"/>
    </source>
</evidence>
<dbReference type="PIRSF" id="PIRSF002889">
    <property type="entry name" value="Rod_FlgB"/>
    <property type="match status" value="1"/>
</dbReference>
<accession>A0AAU9DKQ4</accession>
<protein>
    <recommendedName>
        <fullName evidence="3 6">Flagellar basal body rod protein FlgB</fullName>
    </recommendedName>
</protein>
<dbReference type="GO" id="GO:0030694">
    <property type="term" value="C:bacterial-type flagellum basal body, rod"/>
    <property type="evidence" value="ECO:0007669"/>
    <property type="project" value="InterPro"/>
</dbReference>
<keyword evidence="8" id="KW-0966">Cell projection</keyword>
<evidence type="ECO:0000256" key="3">
    <source>
        <dbReference type="ARBA" id="ARBA00014376"/>
    </source>
</evidence>
<keyword evidence="4 6" id="KW-0975">Bacterial flagellum</keyword>
<dbReference type="NCBIfam" id="TIGR01396">
    <property type="entry name" value="FlgB"/>
    <property type="match status" value="1"/>
</dbReference>
<evidence type="ECO:0000313" key="8">
    <source>
        <dbReference type="EMBL" id="BDU50487.1"/>
    </source>
</evidence>
<dbReference type="InterPro" id="IPR019776">
    <property type="entry name" value="Flagellar_basal_body_rod_CS"/>
</dbReference>
<keyword evidence="8" id="KW-0969">Cilium</keyword>
<comment type="function">
    <text evidence="5 6">Structural component of flagellum, the bacterial motility apparatus. Part of the rod structure of flagellar basal body.</text>
</comment>
<dbReference type="KEGG" id="haby:HLVA_10560"/>
<keyword evidence="9" id="KW-1185">Reference proteome</keyword>
<evidence type="ECO:0000313" key="9">
    <source>
        <dbReference type="Proteomes" id="UP001321582"/>
    </source>
</evidence>
<dbReference type="PANTHER" id="PTHR30435">
    <property type="entry name" value="FLAGELLAR PROTEIN"/>
    <property type="match status" value="1"/>
</dbReference>
<gene>
    <name evidence="8" type="ORF">HLVA_10560</name>
</gene>
<comment type="subunit">
    <text evidence="6">The basal body constitutes a major portion of the flagellar organelle and consists of a number of rings mounted on a central rod.</text>
</comment>
<dbReference type="GO" id="GO:0071978">
    <property type="term" value="P:bacterial-type flagellum-dependent swarming motility"/>
    <property type="evidence" value="ECO:0007669"/>
    <property type="project" value="TreeGrafter"/>
</dbReference>
<evidence type="ECO:0000256" key="1">
    <source>
        <dbReference type="ARBA" id="ARBA00004117"/>
    </source>
</evidence>
<dbReference type="Pfam" id="PF00460">
    <property type="entry name" value="Flg_bb_rod"/>
    <property type="match status" value="1"/>
</dbReference>
<dbReference type="PANTHER" id="PTHR30435:SF12">
    <property type="entry name" value="FLAGELLAR BASAL BODY ROD PROTEIN FLGB"/>
    <property type="match status" value="1"/>
</dbReference>
<dbReference type="PROSITE" id="PS00588">
    <property type="entry name" value="FLAGELLA_BB_ROD"/>
    <property type="match status" value="1"/>
</dbReference>
<dbReference type="Proteomes" id="UP001321582">
    <property type="component" value="Chromosome"/>
</dbReference>
<dbReference type="AlphaFoldDB" id="A0AAU9DKQ4"/>
<comment type="subcellular location">
    <subcellularLocation>
        <location evidence="1 6">Bacterial flagellum basal body</location>
    </subcellularLocation>
</comment>
<keyword evidence="8" id="KW-0282">Flagellum</keyword>
<sequence length="137" mass="15554">MKLFSNNITILEKGLDAYSKRANVLANNIANVNTPNYKREDIQFESILRETLSKDNSEKIKGVTTNSKHFEINSTPSLENIGAKIIREDNTTMRNDGNSVDIEKEQGELAKNNIRYQFAATRLTQNFFILKSVIKGK</sequence>
<feature type="domain" description="Flagellar basal body rod protein N-terminal" evidence="7">
    <location>
        <begin position="12"/>
        <end position="38"/>
    </location>
</feature>
<evidence type="ECO:0000256" key="2">
    <source>
        <dbReference type="ARBA" id="ARBA00009677"/>
    </source>
</evidence>
<dbReference type="InterPro" id="IPR001444">
    <property type="entry name" value="Flag_bb_rod_N"/>
</dbReference>
<evidence type="ECO:0000256" key="6">
    <source>
        <dbReference type="PIRNR" id="PIRNR002889"/>
    </source>
</evidence>
<reference evidence="8 9" key="1">
    <citation type="submission" date="2022-11" db="EMBL/GenBank/DDBJ databases">
        <title>Haliovirga abyssi gen. nov., sp. nov., a mesophilic fermentative bacterium isolated from the Iheya North hydrothermal field and the proposal of Haliovirgaceae fam. nov.</title>
        <authorList>
            <person name="Miyazaki U."/>
            <person name="Tame A."/>
            <person name="Miyazaki J."/>
            <person name="Takai K."/>
            <person name="Sawayama S."/>
            <person name="Kitajima M."/>
            <person name="Okamoto A."/>
            <person name="Nakagawa S."/>
        </authorList>
    </citation>
    <scope>NUCLEOTIDE SEQUENCE [LARGE SCALE GENOMIC DNA]</scope>
    <source>
        <strain evidence="8 9">IC12</strain>
    </source>
</reference>